<evidence type="ECO:0000313" key="3">
    <source>
        <dbReference type="Proteomes" id="UP000283509"/>
    </source>
</evidence>
<name>A0A423T6N6_PENVA</name>
<evidence type="ECO:0000313" key="2">
    <source>
        <dbReference type="EMBL" id="ROT72083.1"/>
    </source>
</evidence>
<proteinExistence type="predicted"/>
<reference evidence="2 3" key="2">
    <citation type="submission" date="2019-01" db="EMBL/GenBank/DDBJ databases">
        <title>The decoding of complex shrimp genome reveals the adaptation for benthos swimmer, frequently molting mechanism and breeding impact on genome.</title>
        <authorList>
            <person name="Sun Y."/>
            <person name="Gao Y."/>
            <person name="Yu Y."/>
        </authorList>
    </citation>
    <scope>NUCLEOTIDE SEQUENCE [LARGE SCALE GENOMIC DNA]</scope>
    <source>
        <tissue evidence="2">Muscle</tissue>
    </source>
</reference>
<sequence length="151" mass="16778">MLRYDGDLGGVLIPLSEQPQAVTTTVCDKQTLTVYSNHTGILQEVVTRFPMAFSDRGTITEIKARCNDSRGWPRVMLRTHRYSGDPTRSLLVNAPQTGNLASPDQQQYGQQSQADRAQRSLSHGHLTLGYVFGSLRPWTPCTYLPRGKALS</sequence>
<reference evidence="2 3" key="1">
    <citation type="submission" date="2018-04" db="EMBL/GenBank/DDBJ databases">
        <authorList>
            <person name="Zhang X."/>
            <person name="Yuan J."/>
            <person name="Li F."/>
            <person name="Xiang J."/>
        </authorList>
    </citation>
    <scope>NUCLEOTIDE SEQUENCE [LARGE SCALE GENOMIC DNA]</scope>
    <source>
        <tissue evidence="2">Muscle</tissue>
    </source>
</reference>
<accession>A0A423T6N6</accession>
<keyword evidence="3" id="KW-1185">Reference proteome</keyword>
<feature type="region of interest" description="Disordered" evidence="1">
    <location>
        <begin position="96"/>
        <end position="119"/>
    </location>
</feature>
<organism evidence="2 3">
    <name type="scientific">Penaeus vannamei</name>
    <name type="common">Whiteleg shrimp</name>
    <name type="synonym">Litopenaeus vannamei</name>
    <dbReference type="NCBI Taxonomy" id="6689"/>
    <lineage>
        <taxon>Eukaryota</taxon>
        <taxon>Metazoa</taxon>
        <taxon>Ecdysozoa</taxon>
        <taxon>Arthropoda</taxon>
        <taxon>Crustacea</taxon>
        <taxon>Multicrustacea</taxon>
        <taxon>Malacostraca</taxon>
        <taxon>Eumalacostraca</taxon>
        <taxon>Eucarida</taxon>
        <taxon>Decapoda</taxon>
        <taxon>Dendrobranchiata</taxon>
        <taxon>Penaeoidea</taxon>
        <taxon>Penaeidae</taxon>
        <taxon>Penaeus</taxon>
    </lineage>
</organism>
<evidence type="ECO:0000256" key="1">
    <source>
        <dbReference type="SAM" id="MobiDB-lite"/>
    </source>
</evidence>
<feature type="compositionally biased region" description="Low complexity" evidence="1">
    <location>
        <begin position="104"/>
        <end position="115"/>
    </location>
</feature>
<dbReference type="EMBL" id="QCYY01002209">
    <property type="protein sequence ID" value="ROT72083.1"/>
    <property type="molecule type" value="Genomic_DNA"/>
</dbReference>
<dbReference type="Proteomes" id="UP000283509">
    <property type="component" value="Unassembled WGS sequence"/>
</dbReference>
<dbReference type="AlphaFoldDB" id="A0A423T6N6"/>
<gene>
    <name evidence="2" type="ORF">C7M84_009542</name>
</gene>
<protein>
    <submittedName>
        <fullName evidence="2">Uncharacterized protein</fullName>
    </submittedName>
</protein>
<comment type="caution">
    <text evidence="2">The sequence shown here is derived from an EMBL/GenBank/DDBJ whole genome shotgun (WGS) entry which is preliminary data.</text>
</comment>